<name>A0A3G2V6N3_SPHYA</name>
<dbReference type="SMART" id="SM00950">
    <property type="entry name" value="Piwi"/>
    <property type="match status" value="1"/>
</dbReference>
<evidence type="ECO:0000313" key="5">
    <source>
        <dbReference type="Proteomes" id="UP000280708"/>
    </source>
</evidence>
<dbReference type="RefSeq" id="WP_063142256.1">
    <property type="nucleotide sequence ID" value="NZ_CP033230.1"/>
</dbReference>
<dbReference type="SUPFAM" id="SSF53098">
    <property type="entry name" value="Ribonuclease H-like"/>
    <property type="match status" value="1"/>
</dbReference>
<organism evidence="4 5">
    <name type="scientific">Sphingobium yanoikuyae</name>
    <name type="common">Sphingomonas yanoikuyae</name>
    <dbReference type="NCBI Taxonomy" id="13690"/>
    <lineage>
        <taxon>Bacteria</taxon>
        <taxon>Pseudomonadati</taxon>
        <taxon>Pseudomonadota</taxon>
        <taxon>Alphaproteobacteria</taxon>
        <taxon>Sphingomonadales</taxon>
        <taxon>Sphingomonadaceae</taxon>
        <taxon>Sphingobium</taxon>
    </lineage>
</organism>
<reference evidence="4 5" key="1">
    <citation type="submission" date="2018-10" db="EMBL/GenBank/DDBJ databases">
        <title>Characterization and genome analysis of a novel bacterium Sphingobium yanoikuyae SJTF8 capable of degrading PAHs.</title>
        <authorList>
            <person name="Yin C."/>
            <person name="Xiong W."/>
            <person name="Liang R."/>
        </authorList>
    </citation>
    <scope>NUCLEOTIDE SEQUENCE [LARGE SCALE GENOMIC DNA]</scope>
    <source>
        <strain evidence="4 5">SJTF8</strain>
    </source>
</reference>
<comment type="similarity">
    <text evidence="1">Belongs to the argonaute family. Long pAgo subfamily.</text>
</comment>
<protein>
    <recommendedName>
        <fullName evidence="2">Protein argonaute</fullName>
    </recommendedName>
</protein>
<feature type="domain" description="Piwi" evidence="3">
    <location>
        <begin position="194"/>
        <end position="473"/>
    </location>
</feature>
<dbReference type="InterPro" id="IPR036397">
    <property type="entry name" value="RNaseH_sf"/>
</dbReference>
<proteinExistence type="inferred from homology"/>
<sequence length="485" mass="54373">MKFECRIFDEPLLEFGDQHSHQDPRLGLTDAGPLQAPLGDKIRVGVVGDAKTVEGSKQFLVAAASGFASKAESHPNMNPHFPGLHNNNPFRCGFEIDDDACSTLTRAQIDRVLKEPHHGKAVEMAVDAIMDSLQAIDDSGNRPDVALVALPVALIERVWNAKTDADGTTEQEDAGGSDAPNFRGLLKAKAMPLNFPIQIIWEDVIDEKAKIPRKVKVSSDRKIQDQAGRTWNLLTTLYYKGTGRIPWRRLPKEGEFRACYIGVSFYRDVSGQQLWTSAAQMFDERGRGFILKGKRAQTETRGRHPYMTESDAYDLVKGALKAYRDHHKHPPARVIILKTSRFRAEEADGILRALDEAETEFRDLVWVQESYDAKILRDGDYPVLRGTFVELDGKGLLYTNGSIPYYGTYPGLYVPRPLLLCPHPSSDSTVAQIAEEVFSLTKINWNSTQMNQRLPVPIRAARKVGEVLKYLEEGQSVSADYRRYI</sequence>
<dbReference type="GO" id="GO:0003676">
    <property type="term" value="F:nucleic acid binding"/>
    <property type="evidence" value="ECO:0007669"/>
    <property type="project" value="InterPro"/>
</dbReference>
<dbReference type="Gene3D" id="3.30.420.10">
    <property type="entry name" value="Ribonuclease H-like superfamily/Ribonuclease H"/>
    <property type="match status" value="1"/>
</dbReference>
<gene>
    <name evidence="4" type="ORF">EBF16_27215</name>
</gene>
<evidence type="ECO:0000256" key="2">
    <source>
        <dbReference type="ARBA" id="ARBA00035032"/>
    </source>
</evidence>
<evidence type="ECO:0000259" key="3">
    <source>
        <dbReference type="SMART" id="SM00950"/>
    </source>
</evidence>
<dbReference type="InterPro" id="IPR012337">
    <property type="entry name" value="RNaseH-like_sf"/>
</dbReference>
<dbReference type="Proteomes" id="UP000280708">
    <property type="component" value="Chromosome"/>
</dbReference>
<evidence type="ECO:0000313" key="4">
    <source>
        <dbReference type="EMBL" id="AYO80229.1"/>
    </source>
</evidence>
<dbReference type="AlphaFoldDB" id="A0A3G2V6N3"/>
<dbReference type="CDD" id="cd04659">
    <property type="entry name" value="Piwi_piwi-like_ProArk"/>
    <property type="match status" value="1"/>
</dbReference>
<accession>A0A3G2V6N3</accession>
<dbReference type="InterPro" id="IPR003165">
    <property type="entry name" value="Piwi"/>
</dbReference>
<dbReference type="EMBL" id="CP033230">
    <property type="protein sequence ID" value="AYO80229.1"/>
    <property type="molecule type" value="Genomic_DNA"/>
</dbReference>
<evidence type="ECO:0000256" key="1">
    <source>
        <dbReference type="ARBA" id="ARBA00035012"/>
    </source>
</evidence>